<evidence type="ECO:0000256" key="1">
    <source>
        <dbReference type="SAM" id="MobiDB-lite"/>
    </source>
</evidence>
<reference evidence="2 3" key="1">
    <citation type="submission" date="2019-12" db="EMBL/GenBank/DDBJ databases">
        <authorList>
            <person name="Floudas D."/>
            <person name="Bentzer J."/>
            <person name="Ahren D."/>
            <person name="Johansson T."/>
            <person name="Persson P."/>
            <person name="Tunlid A."/>
        </authorList>
    </citation>
    <scope>NUCLEOTIDE SEQUENCE [LARGE SCALE GENOMIC DNA]</scope>
    <source>
        <strain evidence="2 3">CBS 102.39</strain>
    </source>
</reference>
<feature type="compositionally biased region" description="Low complexity" evidence="1">
    <location>
        <begin position="172"/>
        <end position="187"/>
    </location>
</feature>
<sequence>MPGTRTVVEKGFKGAAFPLAMILHLQMYTRQLGCPEFEDLKRFIRHQCEIYLDVNQTTKQQKDQVLEIVKMVQEGRPQYFDKSLSDIDIRLRRLWKYIVTSHAEARRQRSAKLRRKQRKTTSSKKPTTRARTDKQNVNPPNKQVSIGPMKTARLAILATLANSSQAKAHPNSSQSVTETSSSAIDVDSSAVESITTMGENSSSFGDSVWEVTMTASEGRYGNDFDDRVSTRPVINANAIEVPRFRLRRTLDESFVSVLGLDDSDEHREEFEAIKCHLRNFSNAQLDALKSCKFQHRMIDKAMEDLQMEWPNLFSMHVPGYENRLYFAREYLLKYHSRSASKIRIQKQQSEVRPPLHQPGRKKFKSSLGSSAVTPSTQSAPPGLDRAESTKIVESSIPQESTPEPVSTPTPSYSACQLSPFIMPLHEPPSTQSLNSSPVTSPPASHGMGQSFCSPRFEPSLAEAVPSKALPTGRASTLVGCTRIAVESAPDTLDRQSPPSITPTSEPPLTPSLSTSVGFTTPAAYGIDQNVFSFLRSCQPSLTHLAAVFADVGCSTHQHLFAMSCSPRTEERRYLLLKGVFKGRGVTEMEYMIIERQLDFVGWIPV</sequence>
<feature type="region of interest" description="Disordered" evidence="1">
    <location>
        <begin position="488"/>
        <end position="512"/>
    </location>
</feature>
<comment type="caution">
    <text evidence="2">The sequence shown here is derived from an EMBL/GenBank/DDBJ whole genome shotgun (WGS) entry which is preliminary data.</text>
</comment>
<dbReference type="AlphaFoldDB" id="A0A8H4VL23"/>
<dbReference type="Proteomes" id="UP000521872">
    <property type="component" value="Unassembled WGS sequence"/>
</dbReference>
<protein>
    <submittedName>
        <fullName evidence="2">Uncharacterized protein</fullName>
    </submittedName>
</protein>
<feature type="compositionally biased region" description="Basic residues" evidence="1">
    <location>
        <begin position="108"/>
        <end position="128"/>
    </location>
</feature>
<keyword evidence="3" id="KW-1185">Reference proteome</keyword>
<feature type="compositionally biased region" description="Polar residues" evidence="1">
    <location>
        <begin position="428"/>
        <end position="442"/>
    </location>
</feature>
<proteinExistence type="predicted"/>
<evidence type="ECO:0000313" key="2">
    <source>
        <dbReference type="EMBL" id="KAF4613828.1"/>
    </source>
</evidence>
<organism evidence="2 3">
    <name type="scientific">Agrocybe pediades</name>
    <dbReference type="NCBI Taxonomy" id="84607"/>
    <lineage>
        <taxon>Eukaryota</taxon>
        <taxon>Fungi</taxon>
        <taxon>Dikarya</taxon>
        <taxon>Basidiomycota</taxon>
        <taxon>Agaricomycotina</taxon>
        <taxon>Agaricomycetes</taxon>
        <taxon>Agaricomycetidae</taxon>
        <taxon>Agaricales</taxon>
        <taxon>Agaricineae</taxon>
        <taxon>Strophariaceae</taxon>
        <taxon>Agrocybe</taxon>
    </lineage>
</organism>
<evidence type="ECO:0000313" key="3">
    <source>
        <dbReference type="Proteomes" id="UP000521872"/>
    </source>
</evidence>
<feature type="compositionally biased region" description="Polar residues" evidence="1">
    <location>
        <begin position="135"/>
        <end position="144"/>
    </location>
</feature>
<dbReference type="EMBL" id="JAACJL010000045">
    <property type="protein sequence ID" value="KAF4613828.1"/>
    <property type="molecule type" value="Genomic_DNA"/>
</dbReference>
<gene>
    <name evidence="2" type="ORF">D9613_007983</name>
</gene>
<feature type="compositionally biased region" description="Low complexity" evidence="1">
    <location>
        <begin position="397"/>
        <end position="411"/>
    </location>
</feature>
<feature type="compositionally biased region" description="Polar residues" evidence="1">
    <location>
        <begin position="366"/>
        <end position="379"/>
    </location>
</feature>
<name>A0A8H4VL23_9AGAR</name>
<accession>A0A8H4VL23</accession>
<feature type="region of interest" description="Disordered" evidence="1">
    <location>
        <begin position="343"/>
        <end position="448"/>
    </location>
</feature>
<feature type="region of interest" description="Disordered" evidence="1">
    <location>
        <begin position="106"/>
        <end position="146"/>
    </location>
</feature>
<feature type="region of interest" description="Disordered" evidence="1">
    <location>
        <begin position="163"/>
        <end position="187"/>
    </location>
</feature>